<name>A0A1M6TV52_9FLAO</name>
<dbReference type="Proteomes" id="UP000184120">
    <property type="component" value="Unassembled WGS sequence"/>
</dbReference>
<reference evidence="1" key="1">
    <citation type="journal article" date="2014" name="Int. J. Syst. Evol. Microbiol.">
        <title>Complete genome of a new Firmicutes species belonging to the dominant human colonic microbiota ('Ruminococcus bicirculans') reveals two chromosomes and a selective capacity to utilize plant glucans.</title>
        <authorList>
            <consortium name="NISC Comparative Sequencing Program"/>
            <person name="Wegmann U."/>
            <person name="Louis P."/>
            <person name="Goesmann A."/>
            <person name="Henrissat B."/>
            <person name="Duncan S.H."/>
            <person name="Flint H.J."/>
        </authorList>
    </citation>
    <scope>NUCLEOTIDE SEQUENCE</scope>
    <source>
        <strain evidence="1">CGMCC 1.12707</strain>
    </source>
</reference>
<evidence type="ECO:0000313" key="2">
    <source>
        <dbReference type="EMBL" id="SHK60827.1"/>
    </source>
</evidence>
<dbReference type="OrthoDB" id="1068986at2"/>
<proteinExistence type="predicted"/>
<organism evidence="2 3">
    <name type="scientific">Chishuiella changwenlii</name>
    <dbReference type="NCBI Taxonomy" id="1434701"/>
    <lineage>
        <taxon>Bacteria</taxon>
        <taxon>Pseudomonadati</taxon>
        <taxon>Bacteroidota</taxon>
        <taxon>Flavobacteriia</taxon>
        <taxon>Flavobacteriales</taxon>
        <taxon>Weeksellaceae</taxon>
        <taxon>Chishuiella</taxon>
    </lineage>
</organism>
<evidence type="ECO:0000313" key="3">
    <source>
        <dbReference type="Proteomes" id="UP000184120"/>
    </source>
</evidence>
<reference evidence="4" key="4">
    <citation type="journal article" date="2019" name="Int. J. Syst. Evol. Microbiol.">
        <title>The Global Catalogue of Microorganisms (GCM) 10K type strain sequencing project: providing services to taxonomists for standard genome sequencing and annotation.</title>
        <authorList>
            <consortium name="The Broad Institute Genomics Platform"/>
            <consortium name="The Broad Institute Genome Sequencing Center for Infectious Disease"/>
            <person name="Wu L."/>
            <person name="Ma J."/>
        </authorList>
    </citation>
    <scope>NUCLEOTIDE SEQUENCE [LARGE SCALE GENOMIC DNA]</scope>
    <source>
        <strain evidence="4">CGMCC 1.12707</strain>
    </source>
</reference>
<accession>A0A1M6TV52</accession>
<reference evidence="3" key="3">
    <citation type="submission" date="2016-11" db="EMBL/GenBank/DDBJ databases">
        <authorList>
            <person name="Varghese N."/>
            <person name="Submissions S."/>
        </authorList>
    </citation>
    <scope>NUCLEOTIDE SEQUENCE [LARGE SCALE GENOMIC DNA]</scope>
    <source>
        <strain evidence="3">DSM 27989</strain>
    </source>
</reference>
<evidence type="ECO:0000313" key="1">
    <source>
        <dbReference type="EMBL" id="GGF04433.1"/>
    </source>
</evidence>
<gene>
    <name evidence="1" type="ORF">GCM10010984_22200</name>
    <name evidence="2" type="ORF">SAMN05443634_102103</name>
</gene>
<keyword evidence="4" id="KW-1185">Reference proteome</keyword>
<dbReference type="NCBIfam" id="TIGR01200">
    <property type="entry name" value="GLPGLI"/>
    <property type="match status" value="1"/>
</dbReference>
<dbReference type="EMBL" id="FRBH01000002">
    <property type="protein sequence ID" value="SHK60827.1"/>
    <property type="molecule type" value="Genomic_DNA"/>
</dbReference>
<reference evidence="2" key="2">
    <citation type="submission" date="2016-11" db="EMBL/GenBank/DDBJ databases">
        <authorList>
            <person name="Jaros S."/>
            <person name="Januszkiewicz K."/>
            <person name="Wedrychowicz H."/>
        </authorList>
    </citation>
    <scope>NUCLEOTIDE SEQUENCE [LARGE SCALE GENOMIC DNA]</scope>
    <source>
        <strain evidence="2">DSM 27989</strain>
    </source>
</reference>
<protein>
    <submittedName>
        <fullName evidence="2">GLPGLI family protein</fullName>
    </submittedName>
</protein>
<sequence>MRLLYKLIACTTLFTSSIFAQKLEVKYQELMIVDKDDFKKSMKFESSTSSKLPSGFEDQVYKSMTEPKDYLLTIFDNESYYKKEEKISNNQSTGGFSISFSTSGAGEGLYKNIETKQYITNVSSFDKAFTIKDQLKNYDWKLSRETKKILGFDVKKATATVDSTTIVAWYAPSLAVKNGPGKYDGLPGLILETESQDSKDKMNAKTVIRVIEVKEVPDLKKIDKPKEKNIVTNDEFKKVMDAQNEKFKKMRSEGVDRKD</sequence>
<dbReference type="InterPro" id="IPR005901">
    <property type="entry name" value="GLPGLI"/>
</dbReference>
<evidence type="ECO:0000313" key="4">
    <source>
        <dbReference type="Proteomes" id="UP000650994"/>
    </source>
</evidence>
<dbReference type="RefSeq" id="WP_072929428.1">
    <property type="nucleotide sequence ID" value="NZ_BMFL01000014.1"/>
</dbReference>
<dbReference type="Proteomes" id="UP000650994">
    <property type="component" value="Unassembled WGS sequence"/>
</dbReference>
<dbReference type="Pfam" id="PF22252">
    <property type="entry name" value="PNGase_F-II_N"/>
    <property type="match status" value="1"/>
</dbReference>
<dbReference type="EMBL" id="BMFL01000014">
    <property type="protein sequence ID" value="GGF04433.1"/>
    <property type="molecule type" value="Genomic_DNA"/>
</dbReference>
<reference evidence="1" key="5">
    <citation type="submission" date="2024-05" db="EMBL/GenBank/DDBJ databases">
        <authorList>
            <person name="Sun Q."/>
            <person name="Zhou Y."/>
        </authorList>
    </citation>
    <scope>NUCLEOTIDE SEQUENCE</scope>
    <source>
        <strain evidence="1">CGMCC 1.12707</strain>
    </source>
</reference>
<dbReference type="AlphaFoldDB" id="A0A1M6TV52"/>
<dbReference type="STRING" id="1434701.SAMN05443634_102103"/>